<gene>
    <name evidence="1" type="ORF">BACOVA_00870</name>
</gene>
<reference evidence="2" key="2">
    <citation type="submission" date="2007-04" db="EMBL/GenBank/DDBJ databases">
        <title>Draft genome sequence of Bacteroides ovatus (ATCC 8483).</title>
        <authorList>
            <person name="Sudarsanam P."/>
            <person name="Ley R."/>
            <person name="Guruge J."/>
            <person name="Turnbaugh P.J."/>
            <person name="Mahowald M."/>
            <person name="Liep D."/>
            <person name="Gordon J."/>
        </authorList>
    </citation>
    <scope>NUCLEOTIDE SEQUENCE [LARGE SCALE GENOMIC DNA]</scope>
    <source>
        <strain evidence="2">ATCC 8483 / DSM 1896 / JCM 5824 / BCRC 10623 / CCUG 4943 / NCTC 11153</strain>
    </source>
</reference>
<proteinExistence type="predicted"/>
<organism evidence="1 2">
    <name type="scientific">Bacteroides ovatus (strain ATCC 8483 / DSM 1896 / JCM 5824 / BCRC 10623 / CCUG 4943 / NCTC 11153)</name>
    <dbReference type="NCBI Taxonomy" id="411476"/>
    <lineage>
        <taxon>Bacteria</taxon>
        <taxon>Pseudomonadati</taxon>
        <taxon>Bacteroidota</taxon>
        <taxon>Bacteroidia</taxon>
        <taxon>Bacteroidales</taxon>
        <taxon>Bacteroidaceae</taxon>
        <taxon>Bacteroides</taxon>
    </lineage>
</organism>
<accession>A0AAN3ABZ3</accession>
<dbReference type="Proteomes" id="UP000005475">
    <property type="component" value="Unassembled WGS sequence"/>
</dbReference>
<dbReference type="EMBL" id="AAXF02000038">
    <property type="protein sequence ID" value="EDO13517.1"/>
    <property type="molecule type" value="Genomic_DNA"/>
</dbReference>
<evidence type="ECO:0000313" key="1">
    <source>
        <dbReference type="EMBL" id="EDO13517.1"/>
    </source>
</evidence>
<protein>
    <submittedName>
        <fullName evidence="1">Uncharacterized protein</fullName>
    </submittedName>
</protein>
<reference evidence="1 2" key="1">
    <citation type="submission" date="2007-03" db="EMBL/GenBank/DDBJ databases">
        <authorList>
            <person name="Fulton L."/>
            <person name="Clifton S."/>
            <person name="Fulton B."/>
            <person name="Xu J."/>
            <person name="Minx P."/>
            <person name="Pepin K.H."/>
            <person name="Johnson M."/>
            <person name="Thiruvilangam P."/>
            <person name="Bhonagiri V."/>
            <person name="Nash W.E."/>
            <person name="Mardis E.R."/>
            <person name="Wilson R.K."/>
        </authorList>
    </citation>
    <scope>NUCLEOTIDE SEQUENCE [LARGE SCALE GENOMIC DNA]</scope>
    <source>
        <strain evidence="2">ATCC 8483 / DSM 1896 / JCM 5824 / BCRC 10623 / CCUG 4943 / NCTC 11153</strain>
    </source>
</reference>
<dbReference type="AlphaFoldDB" id="A0AAN3ABZ3"/>
<evidence type="ECO:0000313" key="2">
    <source>
        <dbReference type="Proteomes" id="UP000005475"/>
    </source>
</evidence>
<comment type="caution">
    <text evidence="1">The sequence shown here is derived from an EMBL/GenBank/DDBJ whole genome shotgun (WGS) entry which is preliminary data.</text>
</comment>
<sequence>MFLGEERAFPHRGRMPWSVRNFRDTSLDNKHLIDN</sequence>
<name>A0AAN3ABZ3_BACO1</name>